<keyword evidence="1" id="KW-1133">Transmembrane helix</keyword>
<evidence type="ECO:0000256" key="1">
    <source>
        <dbReference type="SAM" id="Phobius"/>
    </source>
</evidence>
<dbReference type="AlphaFoldDB" id="A0A3N4PKY3"/>
<name>A0A3N4PKY3_9BACT</name>
<keyword evidence="1" id="KW-0472">Membrane</keyword>
<dbReference type="OrthoDB" id="111691at2"/>
<dbReference type="PANTHER" id="PTHR34219:SF3">
    <property type="entry name" value="BLL7967 PROTEIN"/>
    <property type="match status" value="1"/>
</dbReference>
<feature type="transmembrane region" description="Helical" evidence="1">
    <location>
        <begin position="472"/>
        <end position="493"/>
    </location>
</feature>
<feature type="transmembrane region" description="Helical" evidence="1">
    <location>
        <begin position="407"/>
        <end position="430"/>
    </location>
</feature>
<feature type="transmembrane region" description="Helical" evidence="1">
    <location>
        <begin position="198"/>
        <end position="229"/>
    </location>
</feature>
<evidence type="ECO:0000313" key="3">
    <source>
        <dbReference type="Proteomes" id="UP000278351"/>
    </source>
</evidence>
<dbReference type="InterPro" id="IPR005625">
    <property type="entry name" value="PepSY-ass_TM"/>
</dbReference>
<gene>
    <name evidence="2" type="ORF">EGT74_20305</name>
</gene>
<accession>A0A3N4PKY3</accession>
<feature type="transmembrane region" description="Helical" evidence="1">
    <location>
        <begin position="147"/>
        <end position="168"/>
    </location>
</feature>
<keyword evidence="3" id="KW-1185">Reference proteome</keyword>
<proteinExistence type="predicted"/>
<feature type="transmembrane region" description="Helical" evidence="1">
    <location>
        <begin position="436"/>
        <end position="460"/>
    </location>
</feature>
<dbReference type="PANTHER" id="PTHR34219">
    <property type="entry name" value="IRON-REGULATED INNER MEMBRANE PROTEIN-RELATED"/>
    <property type="match status" value="1"/>
</dbReference>
<protein>
    <submittedName>
        <fullName evidence="2">PepSY domain-containing protein</fullName>
    </submittedName>
</protein>
<sequence>MKATKPNWASHQRRWFGKWHLYLGIIAGAIVAFTGLTGSILVFQDEIDRALNRELFETMEQQHRLEIGEIIPLVKAKHPGLRFDYIMGDQDNKPNRAYRLFNFKTEEEFFVNPYTAELSGKRIHESSFIHVVTELHRRLLVPAAGQYIVGLATLCLLILTISGLRLWIPVKWAQLKSVLTVKFSAGFKRQNYDWHNVLGFYSSPVVAVLALTGITFTFSPLVIALIFLLNGMPPQGVGQLLSPKSAHTAGAQPLSPGGVIYAAEQAMPGIRVVGVAFPADSTGSYRLDVLGAGLPRGGKREMIILDQYTGKVLLNSRKDFPTSGRAYLAWLQPLHFGTFGGWPTRILAVLGGLMPLLLFITGFIIWWPRYRKQNGKGKWDDVPVRVALSASGGWQYFAQNTLAGFRYAGWVLLLSGVMGALYGLISGIIWQPAVFTITFTAFFVILNFVVALPVFGLHLLKFLFVRRGGRGAVRYFALSLAFLLVFMAAYLLLMQTGLLQF</sequence>
<dbReference type="EMBL" id="RPDH01000002">
    <property type="protein sequence ID" value="RPE09342.1"/>
    <property type="molecule type" value="Genomic_DNA"/>
</dbReference>
<feature type="transmembrane region" description="Helical" evidence="1">
    <location>
        <begin position="21"/>
        <end position="43"/>
    </location>
</feature>
<dbReference type="RefSeq" id="WP_123848338.1">
    <property type="nucleotide sequence ID" value="NZ_RPDH01000002.1"/>
</dbReference>
<comment type="caution">
    <text evidence="2">The sequence shown here is derived from an EMBL/GenBank/DDBJ whole genome shotgun (WGS) entry which is preliminary data.</text>
</comment>
<dbReference type="Proteomes" id="UP000278351">
    <property type="component" value="Unassembled WGS sequence"/>
</dbReference>
<dbReference type="Pfam" id="PF03929">
    <property type="entry name" value="PepSY_TM"/>
    <property type="match status" value="1"/>
</dbReference>
<organism evidence="2 3">
    <name type="scientific">Chitinophaga lutea</name>
    <dbReference type="NCBI Taxonomy" id="2488634"/>
    <lineage>
        <taxon>Bacteria</taxon>
        <taxon>Pseudomonadati</taxon>
        <taxon>Bacteroidota</taxon>
        <taxon>Chitinophagia</taxon>
        <taxon>Chitinophagales</taxon>
        <taxon>Chitinophagaceae</taxon>
        <taxon>Chitinophaga</taxon>
    </lineage>
</organism>
<keyword evidence="1" id="KW-0812">Transmembrane</keyword>
<feature type="transmembrane region" description="Helical" evidence="1">
    <location>
        <begin position="346"/>
        <end position="367"/>
    </location>
</feature>
<evidence type="ECO:0000313" key="2">
    <source>
        <dbReference type="EMBL" id="RPE09342.1"/>
    </source>
</evidence>
<reference evidence="2 3" key="1">
    <citation type="submission" date="2018-11" db="EMBL/GenBank/DDBJ databases">
        <title>Chitinophaga lutea sp.nov., isolate from arsenic contaminated soil.</title>
        <authorList>
            <person name="Zong Y."/>
        </authorList>
    </citation>
    <scope>NUCLEOTIDE SEQUENCE [LARGE SCALE GENOMIC DNA]</scope>
    <source>
        <strain evidence="2 3">ZY74</strain>
    </source>
</reference>